<protein>
    <submittedName>
        <fullName evidence="1">Cation diffusion facilitator CzcD-associated flavoprotein CzcO</fullName>
    </submittedName>
</protein>
<organism evidence="1 2">
    <name type="scientific">Salinibacter ruber</name>
    <dbReference type="NCBI Taxonomy" id="146919"/>
    <lineage>
        <taxon>Bacteria</taxon>
        <taxon>Pseudomonadati</taxon>
        <taxon>Rhodothermota</taxon>
        <taxon>Rhodothermia</taxon>
        <taxon>Rhodothermales</taxon>
        <taxon>Salinibacteraceae</taxon>
        <taxon>Salinibacter</taxon>
    </lineage>
</organism>
<dbReference type="PANTHER" id="PTHR42877:SF4">
    <property type="entry name" value="FAD_NAD(P)-BINDING DOMAIN-CONTAINING PROTEIN-RELATED"/>
    <property type="match status" value="1"/>
</dbReference>
<dbReference type="PRINTS" id="PR00469">
    <property type="entry name" value="PNDRDTASEII"/>
</dbReference>
<evidence type="ECO:0000313" key="2">
    <source>
        <dbReference type="Proteomes" id="UP001155057"/>
    </source>
</evidence>
<reference evidence="1" key="1">
    <citation type="submission" date="2022-08" db="EMBL/GenBank/DDBJ databases">
        <title>Genomic Encyclopedia of Type Strains, Phase V (KMG-V): Genome sequencing to study the core and pangenomes of soil and plant-associated prokaryotes.</title>
        <authorList>
            <person name="Whitman W."/>
        </authorList>
    </citation>
    <scope>NUCLEOTIDE SEQUENCE</scope>
    <source>
        <strain evidence="1">SP3049</strain>
    </source>
</reference>
<dbReference type="SUPFAM" id="SSF51905">
    <property type="entry name" value="FAD/NAD(P)-binding domain"/>
    <property type="match status" value="2"/>
</dbReference>
<accession>A0A9X2PM16</accession>
<dbReference type="Proteomes" id="UP001155057">
    <property type="component" value="Unassembled WGS sequence"/>
</dbReference>
<dbReference type="AlphaFoldDB" id="A0A9X2PM16"/>
<dbReference type="Gene3D" id="3.50.50.60">
    <property type="entry name" value="FAD/NAD(P)-binding domain"/>
    <property type="match status" value="2"/>
</dbReference>
<dbReference type="InterPro" id="IPR051209">
    <property type="entry name" value="FAD-bind_Monooxygenase_sf"/>
</dbReference>
<comment type="caution">
    <text evidence="1">The sequence shown here is derived from an EMBL/GenBank/DDBJ whole genome shotgun (WGS) entry which is preliminary data.</text>
</comment>
<proteinExistence type="predicted"/>
<dbReference type="PANTHER" id="PTHR42877">
    <property type="entry name" value="L-ORNITHINE N(5)-MONOOXYGENASE-RELATED"/>
    <property type="match status" value="1"/>
</dbReference>
<dbReference type="EMBL" id="JANUAE010000024">
    <property type="protein sequence ID" value="MCS3712037.1"/>
    <property type="molecule type" value="Genomic_DNA"/>
</dbReference>
<dbReference type="RefSeq" id="WP_112902867.1">
    <property type="nucleotide sequence ID" value="NZ_CALTRY010000005.1"/>
</dbReference>
<gene>
    <name evidence="1" type="ORF">GGP61_003673</name>
</gene>
<evidence type="ECO:0000313" key="1">
    <source>
        <dbReference type="EMBL" id="MCS3712037.1"/>
    </source>
</evidence>
<dbReference type="InterPro" id="IPR036188">
    <property type="entry name" value="FAD/NAD-bd_sf"/>
</dbReference>
<sequence>MPSTNPPAPATRDADTAEADVAIIGTGFAGLGAAIRLLQEGMTDIVVLERADEVGGVWRENRYPGCACDTASHLYSFSFAPKADWSRRFAGRDEIFAYLKQCATQFGVRPHIRFGHAVRRAVWDEDDRRWHIETSEGTYVARALICGVGAHSQPLIPDLPGQERFEGRAFHSSGWPEGFDPSGRRVAVVGTGASAVQIVPALQPHVEHLTLFQRTPAWVVPHGDREIPPAVHELFRRVPMLLRAWRFALHHLREATGWLFWDRRVARLVEPLVRYWMRSQISDPDLRETLIPDYALGCKRILHSDTYLPALSEPNVTVVDGAAREVHPEGVSGPEDVSGPAGPRDADVIVYCTGFQSTKMPLSHSIYGREGRALAETWGDSPRAHLGTTVAGYPNLFLLRGPNTGLGHNSILPMIEAQIEHILGALRHMGDAGIAAVEPRAAAQARFVRQVDRWSEGTVWTDGGCRSWYLDATGRNAVLWPCSVAAFRRRVTDFDPSEYAMIRHTRRPAAAR</sequence>
<dbReference type="Pfam" id="PF13738">
    <property type="entry name" value="Pyr_redox_3"/>
    <property type="match status" value="1"/>
</dbReference>
<name>A0A9X2PM16_9BACT</name>